<sequence>MRQTTARQTPAGVFNPDNLQVTFSNRSDQELKLAYWLFNMMGKPALVKAGGLATVWALKLGLPVKGLIRNTIYKHFCGGESVQEAREVIHKLADANVHTVLDYAAEAQDTEAGFNAVQQEILQNIRLAGRTKAFSYISIKLTGLGPNEVFEKLHAQQSLTQEEQKAFARTKHRLDSICAAASKARVRVYIDAEECWLQRPFDALAEEMMRRYNTQHAVVFNTLQMYRTDRVVYLKSLLSRFKDMGIILGVKLVRGAYLEKEQARAKELGYPCPVFKRKQDTDQSFNQALSICLSHLGQLELCAATHNADSITYLTEQIQEQHIENHRQRIHFSQLYGMSDNLTYNLADAGYNVSKYLPYGEVATAVPYLIRRAEENTSITGQMSRELAFLAQEIKRRNL</sequence>
<proteinExistence type="predicted"/>
<dbReference type="Gene3D" id="3.20.20.220">
    <property type="match status" value="1"/>
</dbReference>
<dbReference type="PANTHER" id="PTHR13914:SF0">
    <property type="entry name" value="PROLINE DEHYDROGENASE 1, MITOCHONDRIAL"/>
    <property type="match status" value="1"/>
</dbReference>
<gene>
    <name evidence="3" type="ORF">D1627_04285</name>
</gene>
<dbReference type="SUPFAM" id="SSF51730">
    <property type="entry name" value="FAD-linked oxidoreductase"/>
    <property type="match status" value="1"/>
</dbReference>
<dbReference type="Pfam" id="PF01619">
    <property type="entry name" value="Pro_dh"/>
    <property type="match status" value="1"/>
</dbReference>
<dbReference type="RefSeq" id="WP_119430939.1">
    <property type="nucleotide sequence ID" value="NZ_QWGE01000001.1"/>
</dbReference>
<comment type="caution">
    <text evidence="3">The sequence shown here is derived from an EMBL/GenBank/DDBJ whole genome shotgun (WGS) entry which is preliminary data.</text>
</comment>
<dbReference type="GO" id="GO:0010133">
    <property type="term" value="P:L-proline catabolic process to L-glutamate"/>
    <property type="evidence" value="ECO:0007669"/>
    <property type="project" value="TreeGrafter"/>
</dbReference>
<evidence type="ECO:0000256" key="1">
    <source>
        <dbReference type="ARBA" id="ARBA00023002"/>
    </source>
</evidence>
<protein>
    <submittedName>
        <fullName evidence="3">PutA protein</fullName>
    </submittedName>
</protein>
<evidence type="ECO:0000313" key="3">
    <source>
        <dbReference type="EMBL" id="RIJ43059.1"/>
    </source>
</evidence>
<name>A0A399SJH2_9BACT</name>
<organism evidence="3 4">
    <name type="scientific">Pontibacter oryzae</name>
    <dbReference type="NCBI Taxonomy" id="2304593"/>
    <lineage>
        <taxon>Bacteria</taxon>
        <taxon>Pseudomonadati</taxon>
        <taxon>Bacteroidota</taxon>
        <taxon>Cytophagia</taxon>
        <taxon>Cytophagales</taxon>
        <taxon>Hymenobacteraceae</taxon>
        <taxon>Pontibacter</taxon>
    </lineage>
</organism>
<keyword evidence="4" id="KW-1185">Reference proteome</keyword>
<dbReference type="GO" id="GO:0071949">
    <property type="term" value="F:FAD binding"/>
    <property type="evidence" value="ECO:0007669"/>
    <property type="project" value="TreeGrafter"/>
</dbReference>
<reference evidence="4" key="1">
    <citation type="submission" date="2018-08" db="EMBL/GenBank/DDBJ databases">
        <title>Mucilaginibacter sp. MYSH2.</title>
        <authorList>
            <person name="Seo T."/>
        </authorList>
    </citation>
    <scope>NUCLEOTIDE SEQUENCE [LARGE SCALE GENOMIC DNA]</scope>
    <source>
        <strain evidence="4">KIRAN</strain>
    </source>
</reference>
<accession>A0A399SJH2</accession>
<dbReference type="InterPro" id="IPR015659">
    <property type="entry name" value="Proline_oxidase"/>
</dbReference>
<evidence type="ECO:0000313" key="4">
    <source>
        <dbReference type="Proteomes" id="UP000266005"/>
    </source>
</evidence>
<dbReference type="InterPro" id="IPR002872">
    <property type="entry name" value="Proline_DH_dom"/>
</dbReference>
<dbReference type="AlphaFoldDB" id="A0A399SJH2"/>
<dbReference type="GO" id="GO:0004657">
    <property type="term" value="F:proline dehydrogenase activity"/>
    <property type="evidence" value="ECO:0007669"/>
    <property type="project" value="InterPro"/>
</dbReference>
<evidence type="ECO:0000259" key="2">
    <source>
        <dbReference type="Pfam" id="PF01619"/>
    </source>
</evidence>
<dbReference type="Proteomes" id="UP000266005">
    <property type="component" value="Unassembled WGS sequence"/>
</dbReference>
<feature type="domain" description="Proline dehydrogenase" evidence="2">
    <location>
        <begin position="86"/>
        <end position="385"/>
    </location>
</feature>
<dbReference type="EMBL" id="QWGE01000001">
    <property type="protein sequence ID" value="RIJ43059.1"/>
    <property type="molecule type" value="Genomic_DNA"/>
</dbReference>
<keyword evidence="1" id="KW-0560">Oxidoreductase</keyword>
<dbReference type="InterPro" id="IPR029041">
    <property type="entry name" value="FAD-linked_oxidoreductase-like"/>
</dbReference>
<dbReference type="OrthoDB" id="1401444at2"/>
<dbReference type="PANTHER" id="PTHR13914">
    <property type="entry name" value="PROLINE OXIDASE"/>
    <property type="match status" value="1"/>
</dbReference>